<name>A0ABW1J8Z1_9ACTN</name>
<keyword evidence="5 7" id="KW-0521">NADP</keyword>
<evidence type="ECO:0000313" key="11">
    <source>
        <dbReference type="Proteomes" id="UP001596189"/>
    </source>
</evidence>
<proteinExistence type="inferred from homology"/>
<dbReference type="InterPro" id="IPR001796">
    <property type="entry name" value="DHFR_dom"/>
</dbReference>
<protein>
    <recommendedName>
        <fullName evidence="3 7">Dihydrofolate reductase</fullName>
        <ecNumber evidence="3 7">1.5.1.3</ecNumber>
    </recommendedName>
</protein>
<organism evidence="10 11">
    <name type="scientific">Angustibacter luteus</name>
    <dbReference type="NCBI Taxonomy" id="658456"/>
    <lineage>
        <taxon>Bacteria</taxon>
        <taxon>Bacillati</taxon>
        <taxon>Actinomycetota</taxon>
        <taxon>Actinomycetes</taxon>
        <taxon>Kineosporiales</taxon>
        <taxon>Kineosporiaceae</taxon>
    </lineage>
</organism>
<evidence type="ECO:0000256" key="3">
    <source>
        <dbReference type="ARBA" id="ARBA00012856"/>
    </source>
</evidence>
<comment type="caution">
    <text evidence="10">The sequence shown here is derived from an EMBL/GenBank/DDBJ whole genome shotgun (WGS) entry which is preliminary data.</text>
</comment>
<evidence type="ECO:0000256" key="2">
    <source>
        <dbReference type="ARBA" id="ARBA00009539"/>
    </source>
</evidence>
<keyword evidence="11" id="KW-1185">Reference proteome</keyword>
<evidence type="ECO:0000256" key="5">
    <source>
        <dbReference type="ARBA" id="ARBA00022857"/>
    </source>
</evidence>
<comment type="catalytic activity">
    <reaction evidence="7">
        <text>(6S)-5,6,7,8-tetrahydrofolate + NADP(+) = 7,8-dihydrofolate + NADPH + H(+)</text>
        <dbReference type="Rhea" id="RHEA:15009"/>
        <dbReference type="ChEBI" id="CHEBI:15378"/>
        <dbReference type="ChEBI" id="CHEBI:57451"/>
        <dbReference type="ChEBI" id="CHEBI:57453"/>
        <dbReference type="ChEBI" id="CHEBI:57783"/>
        <dbReference type="ChEBI" id="CHEBI:58349"/>
        <dbReference type="EC" id="1.5.1.3"/>
    </reaction>
</comment>
<evidence type="ECO:0000256" key="7">
    <source>
        <dbReference type="PIRNR" id="PIRNR000194"/>
    </source>
</evidence>
<gene>
    <name evidence="10" type="ORF">ACFQDO_00140</name>
</gene>
<evidence type="ECO:0000259" key="9">
    <source>
        <dbReference type="PROSITE" id="PS51330"/>
    </source>
</evidence>
<dbReference type="EC" id="1.5.1.3" evidence="3 7"/>
<dbReference type="Pfam" id="PF00186">
    <property type="entry name" value="DHFR_1"/>
    <property type="match status" value="1"/>
</dbReference>
<dbReference type="InterPro" id="IPR024072">
    <property type="entry name" value="DHFR-like_dom_sf"/>
</dbReference>
<evidence type="ECO:0000256" key="6">
    <source>
        <dbReference type="ARBA" id="ARBA00023002"/>
    </source>
</evidence>
<dbReference type="InterPro" id="IPR017925">
    <property type="entry name" value="DHFR_CS"/>
</dbReference>
<dbReference type="Proteomes" id="UP001596189">
    <property type="component" value="Unassembled WGS sequence"/>
</dbReference>
<accession>A0ABW1J8Z1</accession>
<reference evidence="11" key="1">
    <citation type="journal article" date="2019" name="Int. J. Syst. Evol. Microbiol.">
        <title>The Global Catalogue of Microorganisms (GCM) 10K type strain sequencing project: providing services to taxonomists for standard genome sequencing and annotation.</title>
        <authorList>
            <consortium name="The Broad Institute Genomics Platform"/>
            <consortium name="The Broad Institute Genome Sequencing Center for Infectious Disease"/>
            <person name="Wu L."/>
            <person name="Ma J."/>
        </authorList>
    </citation>
    <scope>NUCLEOTIDE SEQUENCE [LARGE SCALE GENOMIC DNA]</scope>
    <source>
        <strain evidence="11">KACC 14249</strain>
    </source>
</reference>
<dbReference type="CDD" id="cd00209">
    <property type="entry name" value="DHFR"/>
    <property type="match status" value="1"/>
</dbReference>
<dbReference type="Gene3D" id="3.40.430.10">
    <property type="entry name" value="Dihydrofolate Reductase, subunit A"/>
    <property type="match status" value="1"/>
</dbReference>
<dbReference type="RefSeq" id="WP_345716416.1">
    <property type="nucleotide sequence ID" value="NZ_BAABFP010000005.1"/>
</dbReference>
<evidence type="ECO:0000256" key="1">
    <source>
        <dbReference type="ARBA" id="ARBA00004903"/>
    </source>
</evidence>
<dbReference type="PANTHER" id="PTHR48069">
    <property type="entry name" value="DIHYDROFOLATE REDUCTASE"/>
    <property type="match status" value="1"/>
</dbReference>
<dbReference type="PROSITE" id="PS51330">
    <property type="entry name" value="DHFR_2"/>
    <property type="match status" value="1"/>
</dbReference>
<dbReference type="PANTHER" id="PTHR48069:SF3">
    <property type="entry name" value="DIHYDROFOLATE REDUCTASE"/>
    <property type="match status" value="1"/>
</dbReference>
<keyword evidence="6 7" id="KW-0560">Oxidoreductase</keyword>
<dbReference type="EMBL" id="JBHSRD010000002">
    <property type="protein sequence ID" value="MFC6005525.1"/>
    <property type="molecule type" value="Genomic_DNA"/>
</dbReference>
<evidence type="ECO:0000313" key="10">
    <source>
        <dbReference type="EMBL" id="MFC6005525.1"/>
    </source>
</evidence>
<keyword evidence="4 7" id="KW-0554">One-carbon metabolism</keyword>
<evidence type="ECO:0000256" key="4">
    <source>
        <dbReference type="ARBA" id="ARBA00022563"/>
    </source>
</evidence>
<comment type="function">
    <text evidence="7">Key enzyme in folate metabolism. Catalyzes an essential reaction for de novo glycine and purine synthesis, and for DNA precursor synthesis.</text>
</comment>
<dbReference type="PIRSF" id="PIRSF000194">
    <property type="entry name" value="DHFR"/>
    <property type="match status" value="1"/>
</dbReference>
<feature type="domain" description="DHFR" evidence="9">
    <location>
        <begin position="2"/>
        <end position="165"/>
    </location>
</feature>
<dbReference type="GO" id="GO:0004146">
    <property type="term" value="F:dihydrofolate reductase activity"/>
    <property type="evidence" value="ECO:0007669"/>
    <property type="project" value="UniProtKB-EC"/>
</dbReference>
<dbReference type="PRINTS" id="PR00070">
    <property type="entry name" value="DHFR"/>
</dbReference>
<dbReference type="PROSITE" id="PS00075">
    <property type="entry name" value="DHFR_1"/>
    <property type="match status" value="1"/>
</dbReference>
<dbReference type="InterPro" id="IPR012259">
    <property type="entry name" value="DHFR"/>
</dbReference>
<comment type="similarity">
    <text evidence="2 7 8">Belongs to the dihydrofolate reductase family.</text>
</comment>
<sequence>MSVALIWAQARGGVIGAGNTLPWHLPEDQRHFREATSGSTVVMGRATWQSLPERFRPLPGRRNVVLSRDAGFEAEGAEVTDDLAQALHCEASAGTVWVIGGAQVYAAALPLADEVVVTEIDLDVAGDAYAPALTGADWALAGTDPAEGWHQSANGLPYRFRRYRRMAAS</sequence>
<evidence type="ECO:0000256" key="8">
    <source>
        <dbReference type="RuleBase" id="RU004474"/>
    </source>
</evidence>
<dbReference type="SUPFAM" id="SSF53597">
    <property type="entry name" value="Dihydrofolate reductase-like"/>
    <property type="match status" value="1"/>
</dbReference>
<comment type="pathway">
    <text evidence="1 7">Cofactor biosynthesis; tetrahydrofolate biosynthesis; 5,6,7,8-tetrahydrofolate from 7,8-dihydrofolate: step 1/1.</text>
</comment>